<dbReference type="RefSeq" id="WP_338396171.1">
    <property type="nucleotide sequence ID" value="NZ_AP025323.1"/>
</dbReference>
<keyword evidence="2" id="KW-0614">Plasmid</keyword>
<evidence type="ECO:0000313" key="2">
    <source>
        <dbReference type="EMBL" id="BDD12999.1"/>
    </source>
</evidence>
<dbReference type="Pfam" id="PF00583">
    <property type="entry name" value="Acetyltransf_1"/>
    <property type="match status" value="1"/>
</dbReference>
<organism evidence="2 3">
    <name type="scientific">Fulvitalea axinellae</name>
    <dbReference type="NCBI Taxonomy" id="1182444"/>
    <lineage>
        <taxon>Bacteria</taxon>
        <taxon>Pseudomonadati</taxon>
        <taxon>Bacteroidota</taxon>
        <taxon>Cytophagia</taxon>
        <taxon>Cytophagales</taxon>
        <taxon>Persicobacteraceae</taxon>
        <taxon>Fulvitalea</taxon>
    </lineage>
</organism>
<sequence length="280" mass="31892">MIFDQIELISKSTIQHGPNNDRVYLMKIHPDDNPVEIIESVERLADEKGYTKIFAKVPVRYSEYFLGRGFRLEALVPNFYKGIEDGCFLGKFIDRSRGMLSQDEQRLFSEVKNVSWEGSSNDTASLPPAYEIVELGEADLNEVALLYRKVFNVYPFPIFNEEYLLETMRDNVRYFGVRYEGDIVAVSSAEIDFQGSNVEMTDFATLPEFRGKNLSYILLNKMMSSVSSLGIRTAYTIARASSFGMNKTFGKSGFEFKGTLVNNTFIGESIESMNIWYKGV</sequence>
<dbReference type="PROSITE" id="PS51186">
    <property type="entry name" value="GNAT"/>
    <property type="match status" value="1"/>
</dbReference>
<dbReference type="NCBIfam" id="TIGR03827">
    <property type="entry name" value="GNAT_ablB"/>
    <property type="match status" value="1"/>
</dbReference>
<dbReference type="EMBL" id="AP025323">
    <property type="protein sequence ID" value="BDD12999.1"/>
    <property type="molecule type" value="Genomic_DNA"/>
</dbReference>
<evidence type="ECO:0000259" key="1">
    <source>
        <dbReference type="PROSITE" id="PS51186"/>
    </source>
</evidence>
<accession>A0AAU9D337</accession>
<evidence type="ECO:0000313" key="3">
    <source>
        <dbReference type="Proteomes" id="UP001348817"/>
    </source>
</evidence>
<dbReference type="AlphaFoldDB" id="A0AAU9D337"/>
<dbReference type="InterPro" id="IPR016181">
    <property type="entry name" value="Acyl_CoA_acyltransferase"/>
</dbReference>
<dbReference type="Gene3D" id="3.40.630.30">
    <property type="match status" value="1"/>
</dbReference>
<reference evidence="2 3" key="1">
    <citation type="submission" date="2021-12" db="EMBL/GenBank/DDBJ databases">
        <title>Genome sequencing of bacteria with rrn-lacking chromosome and rrn-plasmid.</title>
        <authorList>
            <person name="Anda M."/>
            <person name="Iwasaki W."/>
        </authorList>
    </citation>
    <scope>NUCLEOTIDE SEQUENCE [LARGE SCALE GENOMIC DNA]</scope>
    <source>
        <strain evidence="2 3">DSM 100852</strain>
        <plasmid evidence="2 3">pFA9</plasmid>
    </source>
</reference>
<dbReference type="Proteomes" id="UP001348817">
    <property type="component" value="Plasmid pFA9"/>
</dbReference>
<name>A0AAU9D337_9BACT</name>
<dbReference type="GO" id="GO:0008080">
    <property type="term" value="F:N-acetyltransferase activity"/>
    <property type="evidence" value="ECO:0007669"/>
    <property type="project" value="InterPro"/>
</dbReference>
<geneLocation type="plasmid" evidence="2 3">
    <name>pFA9</name>
</geneLocation>
<feature type="domain" description="N-acetyltransferase" evidence="1">
    <location>
        <begin position="130"/>
        <end position="276"/>
    </location>
</feature>
<keyword evidence="3" id="KW-1185">Reference proteome</keyword>
<proteinExistence type="predicted"/>
<gene>
    <name evidence="2" type="ORF">FUAX_54310</name>
</gene>
<dbReference type="KEGG" id="fax:FUAX_54310"/>
<dbReference type="InterPro" id="IPR022525">
    <property type="entry name" value="GNAT_AblB"/>
</dbReference>
<dbReference type="SUPFAM" id="SSF55729">
    <property type="entry name" value="Acyl-CoA N-acyltransferases (Nat)"/>
    <property type="match status" value="1"/>
</dbReference>
<dbReference type="CDD" id="cd04301">
    <property type="entry name" value="NAT_SF"/>
    <property type="match status" value="1"/>
</dbReference>
<protein>
    <submittedName>
        <fullName evidence="2">Beta-lysine N-acetyltransferase</fullName>
    </submittedName>
</protein>
<dbReference type="InterPro" id="IPR000182">
    <property type="entry name" value="GNAT_dom"/>
</dbReference>